<dbReference type="PANTHER" id="PTHR42681:SF1">
    <property type="entry name" value="MALONYL-COA-ACYL CARRIER PROTEIN TRANSACYLASE, MITOCHONDRIAL"/>
    <property type="match status" value="1"/>
</dbReference>
<dbReference type="PANTHER" id="PTHR42681">
    <property type="entry name" value="MALONYL-COA-ACYL CARRIER PROTEIN TRANSACYLASE, MITOCHONDRIAL"/>
    <property type="match status" value="1"/>
</dbReference>
<keyword evidence="3 6" id="KW-0012">Acyltransferase</keyword>
<dbReference type="InterPro" id="IPR050858">
    <property type="entry name" value="Mal-CoA-ACP_Trans/PKS_FabD"/>
</dbReference>
<evidence type="ECO:0000313" key="6">
    <source>
        <dbReference type="EMBL" id="QLL77337.1"/>
    </source>
</evidence>
<dbReference type="InterPro" id="IPR016035">
    <property type="entry name" value="Acyl_Trfase/lysoPLipase"/>
</dbReference>
<dbReference type="GO" id="GO:0005829">
    <property type="term" value="C:cytosol"/>
    <property type="evidence" value="ECO:0007669"/>
    <property type="project" value="TreeGrafter"/>
</dbReference>
<evidence type="ECO:0000256" key="4">
    <source>
        <dbReference type="ARBA" id="ARBA00048462"/>
    </source>
</evidence>
<gene>
    <name evidence="6" type="ORF">GTO87_01055</name>
</gene>
<protein>
    <recommendedName>
        <fullName evidence="1">[acyl-carrier-protein] S-malonyltransferase</fullName>
        <ecNumber evidence="1">2.3.1.39</ecNumber>
    </recommendedName>
</protein>
<feature type="domain" description="Malonyl-CoA:ACP transacylase (MAT)" evidence="5">
    <location>
        <begin position="6"/>
        <end position="275"/>
    </location>
</feature>
<dbReference type="RefSeq" id="WP_180849195.1">
    <property type="nucleotide sequence ID" value="NZ_CP047418.1"/>
</dbReference>
<evidence type="ECO:0000256" key="2">
    <source>
        <dbReference type="ARBA" id="ARBA00022679"/>
    </source>
</evidence>
<sequence>MRTIWLFPGQGSQRPGMLAGLPAADRQLVTQVTGVELDDRDYRDSVKNQLAITILQMAQVDQLKKAGWMPTAVAGHSLGVFAAAYAANVISKADVLAVVKRRAQLMQAAYDPAEYGMGVILGLTRREVEDLVAQVDGPTTPVCASNQNAPTQVTVSGKKTAIKAVLELAQQQGATKAKLLNVPVLSHTPLLAGVAEQLATTLHKYELHAPQALYLANYNGHLVHELDPLAYDLSHNLAYPVYWDTMMDVATELDLQVAIELCPGTVLSKLLSSKCHKIKRISLAQYGIDDGLYLLDKWQK</sequence>
<name>A0A7H9EJ34_9LACO</name>
<dbReference type="InterPro" id="IPR001227">
    <property type="entry name" value="Ac_transferase_dom_sf"/>
</dbReference>
<accession>A0A7H9EJ34</accession>
<reference evidence="6 7" key="1">
    <citation type="submission" date="2020-01" db="EMBL/GenBank/DDBJ databases">
        <title>Complete and circular genome sequences of six lactobacillus isolates from horses.</title>
        <authorList>
            <person name="Hassan H.M."/>
        </authorList>
    </citation>
    <scope>NUCLEOTIDE SEQUENCE [LARGE SCALE GENOMIC DNA]</scope>
    <source>
        <strain evidence="6 7">1A</strain>
    </source>
</reference>
<dbReference type="InterPro" id="IPR014043">
    <property type="entry name" value="Acyl_transferase_dom"/>
</dbReference>
<evidence type="ECO:0000256" key="1">
    <source>
        <dbReference type="ARBA" id="ARBA00013258"/>
    </source>
</evidence>
<dbReference type="Proteomes" id="UP000510886">
    <property type="component" value="Chromosome"/>
</dbReference>
<dbReference type="GO" id="GO:0004314">
    <property type="term" value="F:[acyl-carrier-protein] S-malonyltransferase activity"/>
    <property type="evidence" value="ECO:0007669"/>
    <property type="project" value="UniProtKB-EC"/>
</dbReference>
<dbReference type="Pfam" id="PF00698">
    <property type="entry name" value="Acyl_transf_1"/>
    <property type="match status" value="1"/>
</dbReference>
<comment type="catalytic activity">
    <reaction evidence="4">
        <text>holo-[ACP] + malonyl-CoA = malonyl-[ACP] + CoA</text>
        <dbReference type="Rhea" id="RHEA:41792"/>
        <dbReference type="Rhea" id="RHEA-COMP:9623"/>
        <dbReference type="Rhea" id="RHEA-COMP:9685"/>
        <dbReference type="ChEBI" id="CHEBI:57287"/>
        <dbReference type="ChEBI" id="CHEBI:57384"/>
        <dbReference type="ChEBI" id="CHEBI:64479"/>
        <dbReference type="ChEBI" id="CHEBI:78449"/>
        <dbReference type="EC" id="2.3.1.39"/>
    </reaction>
</comment>
<organism evidence="6 7">
    <name type="scientific">Ligilactobacillus saerimneri</name>
    <dbReference type="NCBI Taxonomy" id="228229"/>
    <lineage>
        <taxon>Bacteria</taxon>
        <taxon>Bacillati</taxon>
        <taxon>Bacillota</taxon>
        <taxon>Bacilli</taxon>
        <taxon>Lactobacillales</taxon>
        <taxon>Lactobacillaceae</taxon>
        <taxon>Ligilactobacillus</taxon>
    </lineage>
</organism>
<dbReference type="SMART" id="SM00827">
    <property type="entry name" value="PKS_AT"/>
    <property type="match status" value="1"/>
</dbReference>
<dbReference type="KEGG" id="lsw:GTO87_01055"/>
<dbReference type="Gene3D" id="3.40.366.10">
    <property type="entry name" value="Malonyl-Coenzyme A Acyl Carrier Protein, domain 2"/>
    <property type="match status" value="1"/>
</dbReference>
<dbReference type="AlphaFoldDB" id="A0A7H9EJ34"/>
<proteinExistence type="predicted"/>
<evidence type="ECO:0000313" key="7">
    <source>
        <dbReference type="Proteomes" id="UP000510886"/>
    </source>
</evidence>
<dbReference type="EMBL" id="CP047418">
    <property type="protein sequence ID" value="QLL77337.1"/>
    <property type="molecule type" value="Genomic_DNA"/>
</dbReference>
<dbReference type="EC" id="2.3.1.39" evidence="1"/>
<dbReference type="SUPFAM" id="SSF55048">
    <property type="entry name" value="Probable ACP-binding domain of malonyl-CoA ACP transacylase"/>
    <property type="match status" value="1"/>
</dbReference>
<evidence type="ECO:0000259" key="5">
    <source>
        <dbReference type="SMART" id="SM00827"/>
    </source>
</evidence>
<evidence type="ECO:0000256" key="3">
    <source>
        <dbReference type="ARBA" id="ARBA00023315"/>
    </source>
</evidence>
<dbReference type="InterPro" id="IPR016036">
    <property type="entry name" value="Malonyl_transacylase_ACP-bd"/>
</dbReference>
<dbReference type="SUPFAM" id="SSF52151">
    <property type="entry name" value="FabD/lysophospholipase-like"/>
    <property type="match status" value="1"/>
</dbReference>
<dbReference type="GO" id="GO:0006633">
    <property type="term" value="P:fatty acid biosynthetic process"/>
    <property type="evidence" value="ECO:0007669"/>
    <property type="project" value="TreeGrafter"/>
</dbReference>
<keyword evidence="2 6" id="KW-0808">Transferase</keyword>